<dbReference type="EMBL" id="JASNQZ010000006">
    <property type="protein sequence ID" value="KAL0955352.1"/>
    <property type="molecule type" value="Genomic_DNA"/>
</dbReference>
<protein>
    <submittedName>
        <fullName evidence="2">Uncharacterized protein</fullName>
    </submittedName>
</protein>
<feature type="region of interest" description="Disordered" evidence="1">
    <location>
        <begin position="55"/>
        <end position="80"/>
    </location>
</feature>
<keyword evidence="3" id="KW-1185">Reference proteome</keyword>
<name>A0ABR3JIW0_9AGAR</name>
<gene>
    <name evidence="2" type="ORF">HGRIS_001601</name>
</gene>
<accession>A0ABR3JIW0</accession>
<feature type="compositionally biased region" description="Low complexity" evidence="1">
    <location>
        <begin position="56"/>
        <end position="67"/>
    </location>
</feature>
<dbReference type="Proteomes" id="UP001556367">
    <property type="component" value="Unassembled WGS sequence"/>
</dbReference>
<evidence type="ECO:0000256" key="1">
    <source>
        <dbReference type="SAM" id="MobiDB-lite"/>
    </source>
</evidence>
<evidence type="ECO:0000313" key="2">
    <source>
        <dbReference type="EMBL" id="KAL0955352.1"/>
    </source>
</evidence>
<sequence length="129" mass="14325">MAYVPVSARAQDPRRRHEILEHPFILKAHIFTHAGVVVEEYVVEVCRLLGKKIGLGRYPAPASPSRPRGSRNKDAQRSGAGASCTFLAHKPACFHPPSIRVLALRLRTDIPAAPFQGLDHYPQRTLQLT</sequence>
<evidence type="ECO:0000313" key="3">
    <source>
        <dbReference type="Proteomes" id="UP001556367"/>
    </source>
</evidence>
<reference evidence="3" key="1">
    <citation type="submission" date="2024-06" db="EMBL/GenBank/DDBJ databases">
        <title>Multi-omics analyses provide insights into the biosynthesis of the anticancer antibiotic pleurotin in Hohenbuehelia grisea.</title>
        <authorList>
            <person name="Weaver J.A."/>
            <person name="Alberti F."/>
        </authorList>
    </citation>
    <scope>NUCLEOTIDE SEQUENCE [LARGE SCALE GENOMIC DNA]</scope>
    <source>
        <strain evidence="3">T-177</strain>
    </source>
</reference>
<organism evidence="2 3">
    <name type="scientific">Hohenbuehelia grisea</name>
    <dbReference type="NCBI Taxonomy" id="104357"/>
    <lineage>
        <taxon>Eukaryota</taxon>
        <taxon>Fungi</taxon>
        <taxon>Dikarya</taxon>
        <taxon>Basidiomycota</taxon>
        <taxon>Agaricomycotina</taxon>
        <taxon>Agaricomycetes</taxon>
        <taxon>Agaricomycetidae</taxon>
        <taxon>Agaricales</taxon>
        <taxon>Pleurotineae</taxon>
        <taxon>Pleurotaceae</taxon>
        <taxon>Hohenbuehelia</taxon>
    </lineage>
</organism>
<proteinExistence type="predicted"/>
<comment type="caution">
    <text evidence="2">The sequence shown here is derived from an EMBL/GenBank/DDBJ whole genome shotgun (WGS) entry which is preliminary data.</text>
</comment>